<feature type="domain" description="DUF547" evidence="1">
    <location>
        <begin position="162"/>
        <end position="220"/>
    </location>
</feature>
<dbReference type="AlphaFoldDB" id="A0AAV0L676"/>
<dbReference type="EMBL" id="CAMGYJ010000006">
    <property type="protein sequence ID" value="CAI0429923.1"/>
    <property type="molecule type" value="Genomic_DNA"/>
</dbReference>
<dbReference type="Pfam" id="PF04784">
    <property type="entry name" value="DUF547"/>
    <property type="match status" value="1"/>
</dbReference>
<accession>A0AAV0L676</accession>
<proteinExistence type="predicted"/>
<dbReference type="PANTHER" id="PTHR46248:SF12">
    <property type="entry name" value="TERNARY COMPLEX FACTOR MIP1 LEUCINE-ZIPPER PROTEIN"/>
    <property type="match status" value="1"/>
</dbReference>
<dbReference type="InterPro" id="IPR006869">
    <property type="entry name" value="DUF547"/>
</dbReference>
<dbReference type="Proteomes" id="UP001154282">
    <property type="component" value="Unassembled WGS sequence"/>
</dbReference>
<evidence type="ECO:0000313" key="2">
    <source>
        <dbReference type="EMBL" id="CAI0429923.1"/>
    </source>
</evidence>
<comment type="caution">
    <text evidence="2">The sequence shown here is derived from an EMBL/GenBank/DDBJ whole genome shotgun (WGS) entry which is preliminary data.</text>
</comment>
<gene>
    <name evidence="2" type="ORF">LITE_LOCUS22361</name>
</gene>
<evidence type="ECO:0000259" key="1">
    <source>
        <dbReference type="Pfam" id="PF04784"/>
    </source>
</evidence>
<dbReference type="PANTHER" id="PTHR46248">
    <property type="entry name" value="EXPRESSED PROTEIN"/>
    <property type="match status" value="1"/>
</dbReference>
<evidence type="ECO:0000313" key="3">
    <source>
        <dbReference type="Proteomes" id="UP001154282"/>
    </source>
</evidence>
<sequence length="303" mass="33958">MARLQPRKVECRLAEEEATSSSGCSNEVLEAKKISEDMVKCLSTIFMRMRTSKDKAAADMVTTLESECGWDAYYHGESSRDNNTVGPYSDMCAIEASSIDLNRATTVLFLLHGLKPFWSMGCPRPPEMLVALMQKINYLHQFSLILIMFNKVDLISKMTCEKASKNNSDEMKARNSFGLEWSEPLVTFALSCGSWSSPAVQVYTATGVEEELEAAKRDYLVAAAGMSKTSRKLMIPKLLGWYLLDYAKDMGSLLDWVCLQLHDGLRDEAVRCVGRKGREPLSHLVQSGHALRFQLQVSCLLQR</sequence>
<keyword evidence="3" id="KW-1185">Reference proteome</keyword>
<name>A0AAV0L676_9ROSI</name>
<reference evidence="2" key="1">
    <citation type="submission" date="2022-08" db="EMBL/GenBank/DDBJ databases">
        <authorList>
            <person name="Gutierrez-Valencia J."/>
        </authorList>
    </citation>
    <scope>NUCLEOTIDE SEQUENCE</scope>
</reference>
<protein>
    <recommendedName>
        <fullName evidence="1">DUF547 domain-containing protein</fullName>
    </recommendedName>
</protein>
<organism evidence="2 3">
    <name type="scientific">Linum tenue</name>
    <dbReference type="NCBI Taxonomy" id="586396"/>
    <lineage>
        <taxon>Eukaryota</taxon>
        <taxon>Viridiplantae</taxon>
        <taxon>Streptophyta</taxon>
        <taxon>Embryophyta</taxon>
        <taxon>Tracheophyta</taxon>
        <taxon>Spermatophyta</taxon>
        <taxon>Magnoliopsida</taxon>
        <taxon>eudicotyledons</taxon>
        <taxon>Gunneridae</taxon>
        <taxon>Pentapetalae</taxon>
        <taxon>rosids</taxon>
        <taxon>fabids</taxon>
        <taxon>Malpighiales</taxon>
        <taxon>Linaceae</taxon>
        <taxon>Linum</taxon>
    </lineage>
</organism>